<dbReference type="Proteomes" id="UP001195483">
    <property type="component" value="Unassembled WGS sequence"/>
</dbReference>
<keyword evidence="3" id="KW-1185">Reference proteome</keyword>
<evidence type="ECO:0000313" key="2">
    <source>
        <dbReference type="EMBL" id="KAK3587668.1"/>
    </source>
</evidence>
<evidence type="ECO:0000256" key="1">
    <source>
        <dbReference type="SAM" id="MobiDB-lite"/>
    </source>
</evidence>
<organism evidence="2 3">
    <name type="scientific">Potamilus streckersoni</name>
    <dbReference type="NCBI Taxonomy" id="2493646"/>
    <lineage>
        <taxon>Eukaryota</taxon>
        <taxon>Metazoa</taxon>
        <taxon>Spiralia</taxon>
        <taxon>Lophotrochozoa</taxon>
        <taxon>Mollusca</taxon>
        <taxon>Bivalvia</taxon>
        <taxon>Autobranchia</taxon>
        <taxon>Heteroconchia</taxon>
        <taxon>Palaeoheterodonta</taxon>
        <taxon>Unionida</taxon>
        <taxon>Unionoidea</taxon>
        <taxon>Unionidae</taxon>
        <taxon>Ambleminae</taxon>
        <taxon>Lampsilini</taxon>
        <taxon>Potamilus</taxon>
    </lineage>
</organism>
<reference evidence="2" key="2">
    <citation type="journal article" date="2021" name="Genome Biol. Evol.">
        <title>Developing a high-quality reference genome for a parasitic bivalve with doubly uniparental inheritance (Bivalvia: Unionida).</title>
        <authorList>
            <person name="Smith C.H."/>
        </authorList>
    </citation>
    <scope>NUCLEOTIDE SEQUENCE</scope>
    <source>
        <strain evidence="2">CHS0354</strain>
        <tissue evidence="2">Mantle</tissue>
    </source>
</reference>
<gene>
    <name evidence="2" type="ORF">CHS0354_042452</name>
</gene>
<dbReference type="AlphaFoldDB" id="A0AAE0VR94"/>
<evidence type="ECO:0000313" key="3">
    <source>
        <dbReference type="Proteomes" id="UP001195483"/>
    </source>
</evidence>
<accession>A0AAE0VR94</accession>
<protein>
    <submittedName>
        <fullName evidence="2">Uncharacterized protein</fullName>
    </submittedName>
</protein>
<sequence>MKSMSSAKQLKTKIDSLQVQNARLVAETAELMAVIRGQLVFGIPPERRASLGRGADLTGSETTSAKGEAGSATEREMGYRNRPDRVQKFDAKYEMTSPDNVVVVNLVDKFWQMLKKHLVPGDNNSMAIRCMAIRFKTELQYSANDIAQRPIPFTATVVSMPDSRSSAYFTIRLFDVNWVELPGLQMAFHRSMLLQLLIEKSIVPIIKQSAVRRNAIVMPVILFADDILDDNAMHI</sequence>
<dbReference type="EMBL" id="JAEAOA010002355">
    <property type="protein sequence ID" value="KAK3587668.1"/>
    <property type="molecule type" value="Genomic_DNA"/>
</dbReference>
<name>A0AAE0VR94_9BIVA</name>
<comment type="caution">
    <text evidence="2">The sequence shown here is derived from an EMBL/GenBank/DDBJ whole genome shotgun (WGS) entry which is preliminary data.</text>
</comment>
<proteinExistence type="predicted"/>
<reference evidence="2" key="3">
    <citation type="submission" date="2023-05" db="EMBL/GenBank/DDBJ databases">
        <authorList>
            <person name="Smith C.H."/>
        </authorList>
    </citation>
    <scope>NUCLEOTIDE SEQUENCE</scope>
    <source>
        <strain evidence="2">CHS0354</strain>
        <tissue evidence="2">Mantle</tissue>
    </source>
</reference>
<feature type="region of interest" description="Disordered" evidence="1">
    <location>
        <begin position="52"/>
        <end position="78"/>
    </location>
</feature>
<reference evidence="2" key="1">
    <citation type="journal article" date="2021" name="Genome Biol. Evol.">
        <title>A High-Quality Reference Genome for a Parasitic Bivalve with Doubly Uniparental Inheritance (Bivalvia: Unionida).</title>
        <authorList>
            <person name="Smith C.H."/>
        </authorList>
    </citation>
    <scope>NUCLEOTIDE SEQUENCE</scope>
    <source>
        <strain evidence="2">CHS0354</strain>
    </source>
</reference>